<comment type="caution">
    <text evidence="1">The sequence shown here is derived from an EMBL/GenBank/DDBJ whole genome shotgun (WGS) entry which is preliminary data.</text>
</comment>
<organism evidence="1 2">
    <name type="scientific">Prorocentrum cordatum</name>
    <dbReference type="NCBI Taxonomy" id="2364126"/>
    <lineage>
        <taxon>Eukaryota</taxon>
        <taxon>Sar</taxon>
        <taxon>Alveolata</taxon>
        <taxon>Dinophyceae</taxon>
        <taxon>Prorocentrales</taxon>
        <taxon>Prorocentraceae</taxon>
        <taxon>Prorocentrum</taxon>
    </lineage>
</organism>
<name>A0ABN9QS08_9DINO</name>
<dbReference type="Proteomes" id="UP001189429">
    <property type="component" value="Unassembled WGS sequence"/>
</dbReference>
<protein>
    <submittedName>
        <fullName evidence="1">Uncharacterized protein</fullName>
    </submittedName>
</protein>
<gene>
    <name evidence="1" type="ORF">PCOR1329_LOCUS14399</name>
</gene>
<reference evidence="1" key="1">
    <citation type="submission" date="2023-10" db="EMBL/GenBank/DDBJ databases">
        <authorList>
            <person name="Chen Y."/>
            <person name="Shah S."/>
            <person name="Dougan E. K."/>
            <person name="Thang M."/>
            <person name="Chan C."/>
        </authorList>
    </citation>
    <scope>NUCLEOTIDE SEQUENCE [LARGE SCALE GENOMIC DNA]</scope>
</reference>
<keyword evidence="2" id="KW-1185">Reference proteome</keyword>
<evidence type="ECO:0000313" key="2">
    <source>
        <dbReference type="Proteomes" id="UP001189429"/>
    </source>
</evidence>
<proteinExistence type="predicted"/>
<sequence>MEAVVLRRRSCCRRLLFSGTRLGSSSSPSSPWIGWSHCSLFTEPVDSDAGEAAEESVFAKVAQRRRIRRSVTANLGPGLPTHILPAVTTSKILSRRGTCPTGMCLSADGSADFSAVEGVPRCISGSSSSSD</sequence>
<evidence type="ECO:0000313" key="1">
    <source>
        <dbReference type="EMBL" id="CAK0809008.1"/>
    </source>
</evidence>
<dbReference type="EMBL" id="CAUYUJ010004304">
    <property type="protein sequence ID" value="CAK0809008.1"/>
    <property type="molecule type" value="Genomic_DNA"/>
</dbReference>
<accession>A0ABN9QS08</accession>